<comment type="caution">
    <text evidence="4">The sequence shown here is derived from an EMBL/GenBank/DDBJ whole genome shotgun (WGS) entry which is preliminary data.</text>
</comment>
<dbReference type="SUPFAM" id="SSF49899">
    <property type="entry name" value="Concanavalin A-like lectins/glucanases"/>
    <property type="match status" value="1"/>
</dbReference>
<dbReference type="InterPro" id="IPR001870">
    <property type="entry name" value="B30.2/SPRY"/>
</dbReference>
<dbReference type="InterPro" id="IPR050617">
    <property type="entry name" value="E3_ligase_FN3/SPRY"/>
</dbReference>
<dbReference type="SUPFAM" id="SSF49265">
    <property type="entry name" value="Fibronectin type III"/>
    <property type="match status" value="1"/>
</dbReference>
<dbReference type="PROSITE" id="PS50188">
    <property type="entry name" value="B302_SPRY"/>
    <property type="match status" value="1"/>
</dbReference>
<evidence type="ECO:0000313" key="5">
    <source>
        <dbReference type="Proteomes" id="UP001557470"/>
    </source>
</evidence>
<proteinExistence type="predicted"/>
<dbReference type="PANTHER" id="PTHR24099:SF6">
    <property type="entry name" value="FIBRONECTIN TYPE III AND SPRY DOMAIN-CONTAINING PROTEIN 2"/>
    <property type="match status" value="1"/>
</dbReference>
<evidence type="ECO:0000259" key="2">
    <source>
        <dbReference type="PROSITE" id="PS50188"/>
    </source>
</evidence>
<dbReference type="Gene3D" id="2.60.120.920">
    <property type="match status" value="1"/>
</dbReference>
<dbReference type="Proteomes" id="UP001557470">
    <property type="component" value="Unassembled WGS sequence"/>
</dbReference>
<dbReference type="Pfam" id="PF00622">
    <property type="entry name" value="SPRY"/>
    <property type="match status" value="1"/>
</dbReference>
<dbReference type="PANTHER" id="PTHR24099">
    <property type="entry name" value="E3 UBIQUITIN-PROTEIN LIGASE TRIM36-RELATED"/>
    <property type="match status" value="1"/>
</dbReference>
<feature type="domain" description="Fibronectin type-III" evidence="3">
    <location>
        <begin position="200"/>
        <end position="302"/>
    </location>
</feature>
<gene>
    <name evidence="4" type="ORF">UPYG_G00089150</name>
</gene>
<keyword evidence="5" id="KW-1185">Reference proteome</keyword>
<dbReference type="SMART" id="SM00060">
    <property type="entry name" value="FN3"/>
    <property type="match status" value="2"/>
</dbReference>
<feature type="domain" description="B30.2/SPRY" evidence="2">
    <location>
        <begin position="375"/>
        <end position="540"/>
    </location>
</feature>
<dbReference type="InterPro" id="IPR043136">
    <property type="entry name" value="B30.2/SPRY_sf"/>
</dbReference>
<dbReference type="PROSITE" id="PS50853">
    <property type="entry name" value="FN3"/>
    <property type="match status" value="1"/>
</dbReference>
<reference evidence="4 5" key="1">
    <citation type="submission" date="2024-06" db="EMBL/GenBank/DDBJ databases">
        <authorList>
            <person name="Pan Q."/>
            <person name="Wen M."/>
            <person name="Jouanno E."/>
            <person name="Zahm M."/>
            <person name="Klopp C."/>
            <person name="Cabau C."/>
            <person name="Louis A."/>
            <person name="Berthelot C."/>
            <person name="Parey E."/>
            <person name="Roest Crollius H."/>
            <person name="Montfort J."/>
            <person name="Robinson-Rechavi M."/>
            <person name="Bouchez O."/>
            <person name="Lampietro C."/>
            <person name="Lopez Roques C."/>
            <person name="Donnadieu C."/>
            <person name="Postlethwait J."/>
            <person name="Bobe J."/>
            <person name="Verreycken H."/>
            <person name="Guiguen Y."/>
        </authorList>
    </citation>
    <scope>NUCLEOTIDE SEQUENCE [LARGE SCALE GENOMIC DNA]</scope>
    <source>
        <strain evidence="4">Up_M1</strain>
        <tissue evidence="4">Testis</tissue>
    </source>
</reference>
<organism evidence="4 5">
    <name type="scientific">Umbra pygmaea</name>
    <name type="common">Eastern mudminnow</name>
    <dbReference type="NCBI Taxonomy" id="75934"/>
    <lineage>
        <taxon>Eukaryota</taxon>
        <taxon>Metazoa</taxon>
        <taxon>Chordata</taxon>
        <taxon>Craniata</taxon>
        <taxon>Vertebrata</taxon>
        <taxon>Euteleostomi</taxon>
        <taxon>Actinopterygii</taxon>
        <taxon>Neopterygii</taxon>
        <taxon>Teleostei</taxon>
        <taxon>Protacanthopterygii</taxon>
        <taxon>Esociformes</taxon>
        <taxon>Umbridae</taxon>
        <taxon>Umbra</taxon>
    </lineage>
</organism>
<evidence type="ECO:0008006" key="6">
    <source>
        <dbReference type="Google" id="ProtNLM"/>
    </source>
</evidence>
<evidence type="ECO:0000313" key="4">
    <source>
        <dbReference type="EMBL" id="KAL1007619.1"/>
    </source>
</evidence>
<keyword evidence="1" id="KW-0175">Coiled coil</keyword>
<dbReference type="InterPro" id="IPR036116">
    <property type="entry name" value="FN3_sf"/>
</dbReference>
<dbReference type="AlphaFoldDB" id="A0ABD0XFE7"/>
<name>A0ABD0XFE7_UMBPY</name>
<dbReference type="InterPro" id="IPR003877">
    <property type="entry name" value="SPRY_dom"/>
</dbReference>
<dbReference type="InterPro" id="IPR013320">
    <property type="entry name" value="ConA-like_dom_sf"/>
</dbReference>
<dbReference type="Gene3D" id="2.60.40.10">
    <property type="entry name" value="Immunoglobulins"/>
    <property type="match status" value="2"/>
</dbReference>
<dbReference type="CDD" id="cd00063">
    <property type="entry name" value="FN3"/>
    <property type="match status" value="2"/>
</dbReference>
<evidence type="ECO:0000259" key="3">
    <source>
        <dbReference type="PROSITE" id="PS50853"/>
    </source>
</evidence>
<dbReference type="InterPro" id="IPR013783">
    <property type="entry name" value="Ig-like_fold"/>
</dbReference>
<dbReference type="Pfam" id="PF00041">
    <property type="entry name" value="fn3"/>
    <property type="match status" value="1"/>
</dbReference>
<sequence>MDLHEVFTGTRLDVITEEVLSGDEEDHKERNEKELEELNRELPTEETFVVAPEMRETREVSSTFQRVSVDTDDSLRFEAYIPSDEDGTVSHGSADVQDDVFEGHSESERMAALTEEKKRKLEVLYTQLLGCGRWLEASKDLIESAQQLYRIEDKRIEEFAKEKPDTKLVTSLEFETPLADLSEVKTMMDSINIVPAPSAPVINPQVANSATETSLRVCWSLFSNDTVEFYELYYCPVLEVAPATDSTKAPHVCKLKVQETHCHVENLHPDVQYELWVTATNTTGISPASEKALHVTVPTPPIIRERECSSCPEAALIRWESGNTNPVDSYIVELSEIAASIDDGVRESIVGVPTCESLIQLESGKLYSIYVRAVNVGGPSDRSEALTVFTTGSVFHLLQETAHPCLALSEDGFSMFYSDEELPISAMTFDDNTFARCVAVLGDLIPVRGQQYWEVEVEETTEYRIGVAYADTQRNSYLGGTNSSWCMRHILTLSRHKYEFLHSSWSPDIRITVNPVRIGLSLDYEETLSFFNTDLLRIRT</sequence>
<accession>A0ABD0XFE7</accession>
<evidence type="ECO:0000256" key="1">
    <source>
        <dbReference type="ARBA" id="ARBA00023054"/>
    </source>
</evidence>
<dbReference type="InterPro" id="IPR003961">
    <property type="entry name" value="FN3_dom"/>
</dbReference>
<protein>
    <recommendedName>
        <fullName evidence="6">Fibronectin type III and SPRY domain containing 2</fullName>
    </recommendedName>
</protein>
<dbReference type="EMBL" id="JAGEUA010000002">
    <property type="protein sequence ID" value="KAL1007619.1"/>
    <property type="molecule type" value="Genomic_DNA"/>
</dbReference>